<dbReference type="PANTHER" id="PTHR24348">
    <property type="entry name" value="SERINE/THREONINE-PROTEIN KINASE UNC-51-RELATED"/>
    <property type="match status" value="1"/>
</dbReference>
<dbReference type="InterPro" id="IPR045269">
    <property type="entry name" value="Atg1-like"/>
</dbReference>
<keyword evidence="1 3" id="KW-0547">Nucleotide-binding</keyword>
<dbReference type="InterPro" id="IPR000719">
    <property type="entry name" value="Prot_kinase_dom"/>
</dbReference>
<accession>A0A9D4TLE3</accession>
<keyword evidence="7" id="KW-1185">Reference proteome</keyword>
<dbReference type="EMBL" id="SIDB01000009">
    <property type="protein sequence ID" value="KAI3428723.1"/>
    <property type="molecule type" value="Genomic_DNA"/>
</dbReference>
<dbReference type="PROSITE" id="PS50011">
    <property type="entry name" value="PROTEIN_KINASE_DOM"/>
    <property type="match status" value="1"/>
</dbReference>
<dbReference type="FunFam" id="1.10.510.10:FF:000571">
    <property type="entry name" value="Maternal embryonic leucine zipper kinase"/>
    <property type="match status" value="1"/>
</dbReference>
<dbReference type="InterPro" id="IPR011009">
    <property type="entry name" value="Kinase-like_dom_sf"/>
</dbReference>
<evidence type="ECO:0000256" key="1">
    <source>
        <dbReference type="ARBA" id="ARBA00022741"/>
    </source>
</evidence>
<evidence type="ECO:0000256" key="4">
    <source>
        <dbReference type="SAM" id="Phobius"/>
    </source>
</evidence>
<dbReference type="GO" id="GO:0010506">
    <property type="term" value="P:regulation of autophagy"/>
    <property type="evidence" value="ECO:0007669"/>
    <property type="project" value="InterPro"/>
</dbReference>
<reference evidence="6" key="2">
    <citation type="submission" date="2020-11" db="EMBL/GenBank/DDBJ databases">
        <authorList>
            <person name="Cecchin M."/>
            <person name="Marcolungo L."/>
            <person name="Rossato M."/>
            <person name="Girolomoni L."/>
            <person name="Cosentino E."/>
            <person name="Cuine S."/>
            <person name="Li-Beisson Y."/>
            <person name="Delledonne M."/>
            <person name="Ballottari M."/>
        </authorList>
    </citation>
    <scope>NUCLEOTIDE SEQUENCE</scope>
    <source>
        <strain evidence="6">211/11P</strain>
        <tissue evidence="6">Whole cell</tissue>
    </source>
</reference>
<reference evidence="6" key="1">
    <citation type="journal article" date="2019" name="Plant J.">
        <title>Chlorella vulgaris genome assembly and annotation reveals the molecular basis for metabolic acclimation to high light conditions.</title>
        <authorList>
            <person name="Cecchin M."/>
            <person name="Marcolungo L."/>
            <person name="Rossato M."/>
            <person name="Girolomoni L."/>
            <person name="Cosentino E."/>
            <person name="Cuine S."/>
            <person name="Li-Beisson Y."/>
            <person name="Delledonne M."/>
            <person name="Ballottari M."/>
        </authorList>
    </citation>
    <scope>NUCLEOTIDE SEQUENCE</scope>
    <source>
        <strain evidence="6">211/11P</strain>
    </source>
</reference>
<dbReference type="InterPro" id="IPR017441">
    <property type="entry name" value="Protein_kinase_ATP_BS"/>
</dbReference>
<keyword evidence="4" id="KW-1133">Transmembrane helix</keyword>
<dbReference type="Pfam" id="PF00069">
    <property type="entry name" value="Pkinase"/>
    <property type="match status" value="1"/>
</dbReference>
<feature type="domain" description="Protein kinase" evidence="5">
    <location>
        <begin position="279"/>
        <end position="545"/>
    </location>
</feature>
<evidence type="ECO:0000259" key="5">
    <source>
        <dbReference type="PROSITE" id="PS50011"/>
    </source>
</evidence>
<keyword evidence="4" id="KW-0472">Membrane</keyword>
<name>A0A9D4TLE3_CHLVU</name>
<dbReference type="SMART" id="SM00220">
    <property type="entry name" value="S_TKc"/>
    <property type="match status" value="1"/>
</dbReference>
<dbReference type="SUPFAM" id="SSF56112">
    <property type="entry name" value="Protein kinase-like (PK-like)"/>
    <property type="match status" value="1"/>
</dbReference>
<dbReference type="OrthoDB" id="1912722at2759"/>
<dbReference type="GO" id="GO:0004674">
    <property type="term" value="F:protein serine/threonine kinase activity"/>
    <property type="evidence" value="ECO:0007669"/>
    <property type="project" value="InterPro"/>
</dbReference>
<organism evidence="6 7">
    <name type="scientific">Chlorella vulgaris</name>
    <name type="common">Green alga</name>
    <dbReference type="NCBI Taxonomy" id="3077"/>
    <lineage>
        <taxon>Eukaryota</taxon>
        <taxon>Viridiplantae</taxon>
        <taxon>Chlorophyta</taxon>
        <taxon>core chlorophytes</taxon>
        <taxon>Trebouxiophyceae</taxon>
        <taxon>Chlorellales</taxon>
        <taxon>Chlorellaceae</taxon>
        <taxon>Chlorella clade</taxon>
        <taxon>Chlorella</taxon>
    </lineage>
</organism>
<sequence>MTQAAATVARGLPLLDLVTALQPSCFDAACQRQKDALLVASLLAPLLIFGAAAAYLLRPPPQASLDDGSLFQDSSTGAVFEAQQGTVPERDRRGELAFRAVSYTPWPVEEGAEGERLRIPQGTVGQLQPRTFVFSRVLPQPSQLVMVTLERPLGIIFEEDVRRKRAVVVGFTPGGHAEQQAKRARLNTAFVAALEGDVLRACTATNIVWQPGSLVFGAQRPTRSIVCYGADQQRWPNVISALRKGLVADGPVTVAQPQQNIPEGHESGLSRELDIGSRHSIQSLLGHGAFGIVVQAQNRETGAMVAIKLLSRGSYFSASASNKSYMLYVGREILHQASLHHPFIVQVYEVYLTPQHLAISMEFADAGSLLTYLQKQPQKRLPEATARWLFQQLVIGLAYTHHRGVANRDLKLENLLLCSNGADPARPLLKIGDFGYSKHDFNSSARTRCGTEVYMAPEVVCCTGKYDAKKADVWSIGVILYIMLAGGYPWTPGDNDCLQNIIAANYLIPLGVSISPAGLDMLSHLLCADPDQRWSTEQIQQHPWFQQDLPEGARGMNDFYISSAPSVDQAAQAAQLIADILERAAAPGDADEPLMSCRFAAPTVVAPAGETL</sequence>
<proteinExistence type="predicted"/>
<dbReference type="AlphaFoldDB" id="A0A9D4TLE3"/>
<feature type="binding site" evidence="3">
    <location>
        <position position="308"/>
    </location>
    <ligand>
        <name>ATP</name>
        <dbReference type="ChEBI" id="CHEBI:30616"/>
    </ligand>
</feature>
<dbReference type="GO" id="GO:0005524">
    <property type="term" value="F:ATP binding"/>
    <property type="evidence" value="ECO:0007669"/>
    <property type="project" value="UniProtKB-UniRule"/>
</dbReference>
<keyword evidence="4" id="KW-0812">Transmembrane</keyword>
<dbReference type="GO" id="GO:0005737">
    <property type="term" value="C:cytoplasm"/>
    <property type="evidence" value="ECO:0007669"/>
    <property type="project" value="TreeGrafter"/>
</dbReference>
<evidence type="ECO:0000256" key="2">
    <source>
        <dbReference type="ARBA" id="ARBA00022840"/>
    </source>
</evidence>
<gene>
    <name evidence="6" type="ORF">D9Q98_007547</name>
</gene>
<feature type="transmembrane region" description="Helical" evidence="4">
    <location>
        <begin position="36"/>
        <end position="57"/>
    </location>
</feature>
<comment type="caution">
    <text evidence="6">The sequence shown here is derived from an EMBL/GenBank/DDBJ whole genome shotgun (WGS) entry which is preliminary data.</text>
</comment>
<dbReference type="Proteomes" id="UP001055712">
    <property type="component" value="Unassembled WGS sequence"/>
</dbReference>
<evidence type="ECO:0000313" key="6">
    <source>
        <dbReference type="EMBL" id="KAI3428723.1"/>
    </source>
</evidence>
<dbReference type="PROSITE" id="PS00107">
    <property type="entry name" value="PROTEIN_KINASE_ATP"/>
    <property type="match status" value="1"/>
</dbReference>
<evidence type="ECO:0000313" key="7">
    <source>
        <dbReference type="Proteomes" id="UP001055712"/>
    </source>
</evidence>
<dbReference type="Gene3D" id="1.10.510.10">
    <property type="entry name" value="Transferase(Phosphotransferase) domain 1"/>
    <property type="match status" value="1"/>
</dbReference>
<evidence type="ECO:0000256" key="3">
    <source>
        <dbReference type="PROSITE-ProRule" id="PRU10141"/>
    </source>
</evidence>
<protein>
    <recommendedName>
        <fullName evidence="5">Protein kinase domain-containing protein</fullName>
    </recommendedName>
</protein>
<keyword evidence="2 3" id="KW-0067">ATP-binding</keyword>